<dbReference type="GO" id="GO:0055059">
    <property type="term" value="P:asymmetric neuroblast division"/>
    <property type="evidence" value="ECO:0007669"/>
    <property type="project" value="UniProtKB-ARBA"/>
</dbReference>
<name>A0AAR5P3N2_DENPD</name>
<feature type="domain" description="C2H2-type" evidence="14">
    <location>
        <begin position="495"/>
        <end position="522"/>
    </location>
</feature>
<feature type="domain" description="C2H2-type" evidence="14">
    <location>
        <begin position="410"/>
        <end position="437"/>
    </location>
</feature>
<evidence type="ECO:0000256" key="8">
    <source>
        <dbReference type="ARBA" id="ARBA00037948"/>
    </source>
</evidence>
<keyword evidence="3" id="KW-0677">Repeat</keyword>
<evidence type="ECO:0000256" key="2">
    <source>
        <dbReference type="ARBA" id="ARBA00022723"/>
    </source>
</evidence>
<feature type="compositionally biased region" description="Basic residues" evidence="13">
    <location>
        <begin position="1"/>
        <end position="12"/>
    </location>
</feature>
<evidence type="ECO:0000256" key="11">
    <source>
        <dbReference type="ARBA" id="ARBA00083685"/>
    </source>
</evidence>
<dbReference type="GeneID" id="109534307"/>
<dbReference type="FunFam" id="3.30.160.60:FF:000043">
    <property type="entry name" value="Scratch family zinc finger 2"/>
    <property type="match status" value="1"/>
</dbReference>
<dbReference type="GO" id="GO:0000981">
    <property type="term" value="F:DNA-binding transcription factor activity, RNA polymerase II-specific"/>
    <property type="evidence" value="ECO:0007669"/>
    <property type="project" value="TreeGrafter"/>
</dbReference>
<feature type="domain" description="C2H2-type" evidence="14">
    <location>
        <begin position="441"/>
        <end position="463"/>
    </location>
</feature>
<dbReference type="InterPro" id="IPR036236">
    <property type="entry name" value="Znf_C2H2_sf"/>
</dbReference>
<dbReference type="Pfam" id="PF00096">
    <property type="entry name" value="zf-C2H2"/>
    <property type="match status" value="4"/>
</dbReference>
<keyword evidence="5" id="KW-0862">Zinc</keyword>
<keyword evidence="16" id="KW-1185">Reference proteome</keyword>
<dbReference type="PANTHER" id="PTHR24388:SF38">
    <property type="entry name" value="PROTEIN SNAIL"/>
    <property type="match status" value="1"/>
</dbReference>
<dbReference type="SMART" id="SM00355">
    <property type="entry name" value="ZnF_C2H2"/>
    <property type="match status" value="5"/>
</dbReference>
<feature type="domain" description="C2H2-type" evidence="14">
    <location>
        <begin position="523"/>
        <end position="541"/>
    </location>
</feature>
<keyword evidence="6" id="KW-0238">DNA-binding</keyword>
<feature type="region of interest" description="Disordered" evidence="13">
    <location>
        <begin position="64"/>
        <end position="105"/>
    </location>
</feature>
<feature type="compositionally biased region" description="Polar residues" evidence="13">
    <location>
        <begin position="241"/>
        <end position="251"/>
    </location>
</feature>
<evidence type="ECO:0000256" key="13">
    <source>
        <dbReference type="SAM" id="MobiDB-lite"/>
    </source>
</evidence>
<dbReference type="InterPro" id="IPR050527">
    <property type="entry name" value="Snail/Krueppel_Znf"/>
</dbReference>
<evidence type="ECO:0000256" key="6">
    <source>
        <dbReference type="ARBA" id="ARBA00023125"/>
    </source>
</evidence>
<dbReference type="GO" id="GO:0005634">
    <property type="term" value="C:nucleus"/>
    <property type="evidence" value="ECO:0007669"/>
    <property type="project" value="UniProtKB-SubCell"/>
</dbReference>
<reference evidence="16" key="1">
    <citation type="journal article" date="2013" name="Genome Biol.">
        <title>Draft genome of the mountain pine beetle, Dendroctonus ponderosae Hopkins, a major forest pest.</title>
        <authorList>
            <person name="Keeling C.I."/>
            <person name="Yuen M.M."/>
            <person name="Liao N.Y."/>
            <person name="Docking T.R."/>
            <person name="Chan S.K."/>
            <person name="Taylor G.A."/>
            <person name="Palmquist D.L."/>
            <person name="Jackman S.D."/>
            <person name="Nguyen A."/>
            <person name="Li M."/>
            <person name="Henderson H."/>
            <person name="Janes J.K."/>
            <person name="Zhao Y."/>
            <person name="Pandoh P."/>
            <person name="Moore R."/>
            <person name="Sperling F.A."/>
            <person name="Huber D.P."/>
            <person name="Birol I."/>
            <person name="Jones S.J."/>
            <person name="Bohlmann J."/>
        </authorList>
    </citation>
    <scope>NUCLEOTIDE SEQUENCE</scope>
</reference>
<evidence type="ECO:0000256" key="3">
    <source>
        <dbReference type="ARBA" id="ARBA00022737"/>
    </source>
</evidence>
<dbReference type="GO" id="GO:0060562">
    <property type="term" value="P:epithelial tube morphogenesis"/>
    <property type="evidence" value="ECO:0007669"/>
    <property type="project" value="UniProtKB-ARBA"/>
</dbReference>
<dbReference type="FunFam" id="3.30.160.60:FF:000207">
    <property type="entry name" value="zinc finger protein SNAI2"/>
    <property type="match status" value="1"/>
</dbReference>
<dbReference type="AlphaFoldDB" id="A0AAR5P3N2"/>
<comment type="subunit">
    <text evidence="9">Interacts (via SNAG domain) with LIMD1 (via LIM domains), WTIP (via LIM domains) and AJUBA (via LIM domains).</text>
</comment>
<feature type="compositionally biased region" description="Polar residues" evidence="13">
    <location>
        <begin position="77"/>
        <end position="93"/>
    </location>
</feature>
<accession>A0AAR5P3N2</accession>
<keyword evidence="7" id="KW-0539">Nucleus</keyword>
<feature type="region of interest" description="Disordered" evidence="13">
    <location>
        <begin position="132"/>
        <end position="160"/>
    </location>
</feature>
<feature type="region of interest" description="Disordered" evidence="13">
    <location>
        <begin position="349"/>
        <end position="385"/>
    </location>
</feature>
<organism evidence="15 16">
    <name type="scientific">Dendroctonus ponderosae</name>
    <name type="common">Mountain pine beetle</name>
    <dbReference type="NCBI Taxonomy" id="77166"/>
    <lineage>
        <taxon>Eukaryota</taxon>
        <taxon>Metazoa</taxon>
        <taxon>Ecdysozoa</taxon>
        <taxon>Arthropoda</taxon>
        <taxon>Hexapoda</taxon>
        <taxon>Insecta</taxon>
        <taxon>Pterygota</taxon>
        <taxon>Neoptera</taxon>
        <taxon>Endopterygota</taxon>
        <taxon>Coleoptera</taxon>
        <taxon>Polyphaga</taxon>
        <taxon>Cucujiformia</taxon>
        <taxon>Curculionidae</taxon>
        <taxon>Scolytinae</taxon>
        <taxon>Dendroctonus</taxon>
    </lineage>
</organism>
<evidence type="ECO:0000313" key="16">
    <source>
        <dbReference type="Proteomes" id="UP000019118"/>
    </source>
</evidence>
<proteinExistence type="inferred from homology"/>
<comment type="similarity">
    <text evidence="8">Belongs to the snail C2H2-type zinc-finger protein family.</text>
</comment>
<evidence type="ECO:0000256" key="1">
    <source>
        <dbReference type="ARBA" id="ARBA00004123"/>
    </source>
</evidence>
<feature type="region of interest" description="Disordered" evidence="13">
    <location>
        <begin position="233"/>
        <end position="253"/>
    </location>
</feature>
<dbReference type="GO" id="GO:0008270">
    <property type="term" value="F:zinc ion binding"/>
    <property type="evidence" value="ECO:0007669"/>
    <property type="project" value="UniProtKB-KW"/>
</dbReference>
<evidence type="ECO:0000256" key="7">
    <source>
        <dbReference type="ARBA" id="ARBA00023242"/>
    </source>
</evidence>
<evidence type="ECO:0000256" key="4">
    <source>
        <dbReference type="ARBA" id="ARBA00022771"/>
    </source>
</evidence>
<keyword evidence="4 12" id="KW-0863">Zinc-finger</keyword>
<dbReference type="EnsemblMetazoa" id="XM_019899919.1">
    <property type="protein sequence ID" value="XP_019755478.1"/>
    <property type="gene ID" value="LOC109534307"/>
</dbReference>
<sequence>MPRCYMVKKGHKIGNEKTAWNHKDEREDHPESPTEGAVAPLCYTSLTNRPAQLEESQLFSEFSLVSSPKSKRAAYSNGLSSDGFSSEGRSNSPLPFRPRSAEETAAAHDLLSLSQSLPPLPAPSVVMIHHTVPSEEDSSSPSHCYSPLYIDQKNPNDRRNAPVKCEDFEEAGRPATYEPRSAGIFQDREPVIVQNTSSLIANSSHQTAQKFSLVQSQQEGNVVYLVHVSGAKTQEDEGPENPSSSESQRPDCSSRIMEETADLIVLPLSPEADIPGAREFVAEPQEATGNLGVFTFEAHSKHALWRPLEDSCKQPKEEICSLLQSNEELSLAGQNSTIFLMDLPDRRRKKRGRKEADKILTLDSMGELQRRKEANPSRDSSPPKTKFFKVIEDSVEEDEEPIECDQKTKFCCSECGKCYATSSNLSRHKQTHRSLDSHSAKKCNACGKAYVSMPALAMHLLTHKLAHSCEICGKQFSRPWLLQGHLRSHTGEKPYGCAHCGKAFADRSNLRAHMQTHSNEKRFECPNCFKTFALKSYLNKHLESTCINYANMTMKNKGDVKMREQAKKNAETQTLTMEDSSLSTIVVD</sequence>
<dbReference type="PANTHER" id="PTHR24388">
    <property type="entry name" value="ZINC FINGER PROTEIN"/>
    <property type="match status" value="1"/>
</dbReference>
<dbReference type="Proteomes" id="UP000019118">
    <property type="component" value="Unassembled WGS sequence"/>
</dbReference>
<dbReference type="EnsemblMetazoa" id="XM_019899918.1">
    <property type="protein sequence ID" value="XP_019755477.1"/>
    <property type="gene ID" value="LOC109534307"/>
</dbReference>
<dbReference type="SUPFAM" id="SSF57667">
    <property type="entry name" value="beta-beta-alpha zinc fingers"/>
    <property type="match status" value="4"/>
</dbReference>
<dbReference type="FunFam" id="3.30.160.60:FF:000169">
    <property type="entry name" value="transcriptional repressor scratch 2"/>
    <property type="match status" value="1"/>
</dbReference>
<dbReference type="GO" id="GO:0007417">
    <property type="term" value="P:central nervous system development"/>
    <property type="evidence" value="ECO:0007669"/>
    <property type="project" value="UniProtKB-ARBA"/>
</dbReference>
<feature type="region of interest" description="Disordered" evidence="13">
    <location>
        <begin position="1"/>
        <end position="39"/>
    </location>
</feature>
<evidence type="ECO:0000259" key="14">
    <source>
        <dbReference type="PROSITE" id="PS50157"/>
    </source>
</evidence>
<dbReference type="GO" id="GO:2000177">
    <property type="term" value="P:regulation of neural precursor cell proliferation"/>
    <property type="evidence" value="ECO:0007669"/>
    <property type="project" value="UniProtKB-ARBA"/>
</dbReference>
<reference evidence="15" key="2">
    <citation type="submission" date="2024-08" db="UniProtKB">
        <authorList>
            <consortium name="EnsemblMetazoa"/>
        </authorList>
    </citation>
    <scope>IDENTIFICATION</scope>
</reference>
<evidence type="ECO:0000256" key="9">
    <source>
        <dbReference type="ARBA" id="ARBA00064979"/>
    </source>
</evidence>
<dbReference type="GO" id="GO:0045944">
    <property type="term" value="P:positive regulation of transcription by RNA polymerase II"/>
    <property type="evidence" value="ECO:0007669"/>
    <property type="project" value="UniProtKB-ARBA"/>
</dbReference>
<dbReference type="PROSITE" id="PS50157">
    <property type="entry name" value="ZINC_FINGER_C2H2_2"/>
    <property type="match status" value="5"/>
</dbReference>
<dbReference type="Gene3D" id="3.30.160.60">
    <property type="entry name" value="Classic Zinc Finger"/>
    <property type="match status" value="4"/>
</dbReference>
<evidence type="ECO:0000256" key="10">
    <source>
        <dbReference type="ARBA" id="ARBA00071743"/>
    </source>
</evidence>
<protein>
    <recommendedName>
        <fullName evidence="10">Transcriptional repressor scratch 1</fullName>
    </recommendedName>
    <alternativeName>
        <fullName evidence="11">Scratch homolog 1 zinc finger protein</fullName>
    </alternativeName>
</protein>
<dbReference type="InterPro" id="IPR013087">
    <property type="entry name" value="Znf_C2H2_type"/>
</dbReference>
<evidence type="ECO:0000313" key="15">
    <source>
        <dbReference type="EnsemblMetazoa" id="XP_019755477.1"/>
    </source>
</evidence>
<feature type="domain" description="C2H2-type" evidence="14">
    <location>
        <begin position="467"/>
        <end position="494"/>
    </location>
</feature>
<dbReference type="KEGG" id="dpa:109534307"/>
<evidence type="ECO:0000256" key="5">
    <source>
        <dbReference type="ARBA" id="ARBA00022833"/>
    </source>
</evidence>
<feature type="compositionally biased region" description="Basic and acidic residues" evidence="13">
    <location>
        <begin position="13"/>
        <end position="32"/>
    </location>
</feature>
<dbReference type="GO" id="GO:0000978">
    <property type="term" value="F:RNA polymerase II cis-regulatory region sequence-specific DNA binding"/>
    <property type="evidence" value="ECO:0007669"/>
    <property type="project" value="TreeGrafter"/>
</dbReference>
<comment type="subcellular location">
    <subcellularLocation>
        <location evidence="1">Nucleus</location>
    </subcellularLocation>
</comment>
<evidence type="ECO:0000256" key="12">
    <source>
        <dbReference type="PROSITE-ProRule" id="PRU00042"/>
    </source>
</evidence>
<keyword evidence="2" id="KW-0479">Metal-binding</keyword>
<dbReference type="PROSITE" id="PS00028">
    <property type="entry name" value="ZINC_FINGER_C2H2_1"/>
    <property type="match status" value="4"/>
</dbReference>